<dbReference type="Pfam" id="PF01841">
    <property type="entry name" value="Transglut_core"/>
    <property type="match status" value="1"/>
</dbReference>
<keyword evidence="3" id="KW-1185">Reference proteome</keyword>
<dbReference type="Pfam" id="PF08379">
    <property type="entry name" value="Bact_transglu_N"/>
    <property type="match status" value="1"/>
</dbReference>
<reference evidence="2" key="1">
    <citation type="submission" date="2021-02" db="EMBL/GenBank/DDBJ databases">
        <title>Rhodobacter shimadae sp. nov., an aerobic anoxygenic phototrophic bacterium isolated from a hot spring.</title>
        <authorList>
            <person name="Muramatsu S."/>
            <person name="Haruta S."/>
            <person name="Hirose S."/>
            <person name="Hanada S."/>
        </authorList>
    </citation>
    <scope>NUCLEOTIDE SEQUENCE</scope>
    <source>
        <strain evidence="2">N10</strain>
    </source>
</reference>
<sequence>MLYDLKLEIAYDFARPLGAGRQLLRVLPAHLPGRQEVLRERLSIIPLPQDRRSFSDFFQTRTVEIAMPAGLTEFRLSMTACVRREANVASLDLSPALAGLAPEIEAQLTLAPDAPHHFLGPSPRIPRIDAIATFARAATSGAATVRDAVDRLGAALHDRMTFDAEATEVDTPPETAFTLRRGVCQDFAQIMIAGLRSLGIPAAYVAGYLRTLPPPGKPRLEGADAMHAWVAAWCGVEMGWLEHDPTNDCWVGTDHVTVGMGRDYGDVAPITGVLRTDGSQSSRLTVDFREAAAK</sequence>
<gene>
    <name evidence="2" type="ORF">JO391_09860</name>
</gene>
<dbReference type="KEGG" id="nsm:JO391_09860"/>
<dbReference type="PANTHER" id="PTHR33490:SF7">
    <property type="entry name" value="BLR2979 PROTEIN"/>
    <property type="match status" value="1"/>
</dbReference>
<dbReference type="PANTHER" id="PTHR33490">
    <property type="entry name" value="BLR5614 PROTEIN-RELATED"/>
    <property type="match status" value="1"/>
</dbReference>
<feature type="domain" description="Transglutaminase-like" evidence="1">
    <location>
        <begin position="176"/>
        <end position="247"/>
    </location>
</feature>
<protein>
    <submittedName>
        <fullName evidence="2">Transglutaminase family protein</fullName>
    </submittedName>
</protein>
<dbReference type="InterPro" id="IPR002931">
    <property type="entry name" value="Transglutaminase-like"/>
</dbReference>
<dbReference type="RefSeq" id="WP_220664360.1">
    <property type="nucleotide sequence ID" value="NZ_CP069370.1"/>
</dbReference>
<organism evidence="2 3">
    <name type="scientific">Neotabrizicola shimadae</name>
    <dbReference type="NCBI Taxonomy" id="2807096"/>
    <lineage>
        <taxon>Bacteria</taxon>
        <taxon>Pseudomonadati</taxon>
        <taxon>Pseudomonadota</taxon>
        <taxon>Alphaproteobacteria</taxon>
        <taxon>Rhodobacterales</taxon>
        <taxon>Paracoccaceae</taxon>
        <taxon>Neotabrizicola</taxon>
    </lineage>
</organism>
<dbReference type="Proteomes" id="UP000826300">
    <property type="component" value="Chromosome"/>
</dbReference>
<evidence type="ECO:0000313" key="3">
    <source>
        <dbReference type="Proteomes" id="UP000826300"/>
    </source>
</evidence>
<evidence type="ECO:0000259" key="1">
    <source>
        <dbReference type="SMART" id="SM00460"/>
    </source>
</evidence>
<dbReference type="EMBL" id="CP069370">
    <property type="protein sequence ID" value="QYZ71764.1"/>
    <property type="molecule type" value="Genomic_DNA"/>
</dbReference>
<dbReference type="InterPro" id="IPR013589">
    <property type="entry name" value="Bac_transglu_N"/>
</dbReference>
<dbReference type="AlphaFoldDB" id="A0A8G0ZWG8"/>
<dbReference type="Gene3D" id="3.10.620.30">
    <property type="match status" value="1"/>
</dbReference>
<accession>A0A8G0ZWG8</accession>
<dbReference type="InterPro" id="IPR038765">
    <property type="entry name" value="Papain-like_cys_pep_sf"/>
</dbReference>
<dbReference type="SMART" id="SM00460">
    <property type="entry name" value="TGc"/>
    <property type="match status" value="1"/>
</dbReference>
<name>A0A8G0ZWG8_9RHOB</name>
<evidence type="ECO:0000313" key="2">
    <source>
        <dbReference type="EMBL" id="QYZ71764.1"/>
    </source>
</evidence>
<proteinExistence type="predicted"/>
<dbReference type="SUPFAM" id="SSF54001">
    <property type="entry name" value="Cysteine proteinases"/>
    <property type="match status" value="1"/>
</dbReference>